<proteinExistence type="predicted"/>
<feature type="region of interest" description="Disordered" evidence="1">
    <location>
        <begin position="1"/>
        <end position="43"/>
    </location>
</feature>
<protein>
    <submittedName>
        <fullName evidence="2">Uncharacterized protein</fullName>
    </submittedName>
</protein>
<dbReference type="Proteomes" id="UP001175271">
    <property type="component" value="Unassembled WGS sequence"/>
</dbReference>
<comment type="caution">
    <text evidence="2">The sequence shown here is derived from an EMBL/GenBank/DDBJ whole genome shotgun (WGS) entry which is preliminary data.</text>
</comment>
<feature type="region of interest" description="Disordered" evidence="1">
    <location>
        <begin position="69"/>
        <end position="103"/>
    </location>
</feature>
<reference evidence="2" key="1">
    <citation type="submission" date="2023-06" db="EMBL/GenBank/DDBJ databases">
        <title>Genomic analysis of the entomopathogenic nematode Steinernema hermaphroditum.</title>
        <authorList>
            <person name="Schwarz E.M."/>
            <person name="Heppert J.K."/>
            <person name="Baniya A."/>
            <person name="Schwartz H.T."/>
            <person name="Tan C.-H."/>
            <person name="Antoshechkin I."/>
            <person name="Sternberg P.W."/>
            <person name="Goodrich-Blair H."/>
            <person name="Dillman A.R."/>
        </authorList>
    </citation>
    <scope>NUCLEOTIDE SEQUENCE</scope>
    <source>
        <strain evidence="2">PS9179</strain>
        <tissue evidence="2">Whole animal</tissue>
    </source>
</reference>
<feature type="compositionally biased region" description="Basic and acidic residues" evidence="1">
    <location>
        <begin position="73"/>
        <end position="103"/>
    </location>
</feature>
<evidence type="ECO:0000313" key="3">
    <source>
        <dbReference type="Proteomes" id="UP001175271"/>
    </source>
</evidence>
<organism evidence="2 3">
    <name type="scientific">Steinernema hermaphroditum</name>
    <dbReference type="NCBI Taxonomy" id="289476"/>
    <lineage>
        <taxon>Eukaryota</taxon>
        <taxon>Metazoa</taxon>
        <taxon>Ecdysozoa</taxon>
        <taxon>Nematoda</taxon>
        <taxon>Chromadorea</taxon>
        <taxon>Rhabditida</taxon>
        <taxon>Tylenchina</taxon>
        <taxon>Panagrolaimomorpha</taxon>
        <taxon>Strongyloidoidea</taxon>
        <taxon>Steinernematidae</taxon>
        <taxon>Steinernema</taxon>
    </lineage>
</organism>
<sequence>MATSGLLPAISRSFGRCAPPLRGLEKSARTPGRTTGGNRGATLDSATTLWTAAALGLRISLPVSFLPSVRSPRRPEALSENEQRRAIRRENNAKDHNEWRRST</sequence>
<dbReference type="EMBL" id="JAUCMV010000001">
    <property type="protein sequence ID" value="KAK0423257.1"/>
    <property type="molecule type" value="Genomic_DNA"/>
</dbReference>
<gene>
    <name evidence="2" type="ORF">QR680_008050</name>
</gene>
<evidence type="ECO:0000256" key="1">
    <source>
        <dbReference type="SAM" id="MobiDB-lite"/>
    </source>
</evidence>
<name>A0AA39M6Z1_9BILA</name>
<evidence type="ECO:0000313" key="2">
    <source>
        <dbReference type="EMBL" id="KAK0423257.1"/>
    </source>
</evidence>
<keyword evidence="3" id="KW-1185">Reference proteome</keyword>
<dbReference type="AlphaFoldDB" id="A0AA39M6Z1"/>
<accession>A0AA39M6Z1</accession>